<dbReference type="AlphaFoldDB" id="A0A0E9RF94"/>
<sequence length="20" mass="2182">MRQRNLTLCVGVRASYSLGG</sequence>
<name>A0A0E9RF94_ANGAN</name>
<organism evidence="1">
    <name type="scientific">Anguilla anguilla</name>
    <name type="common">European freshwater eel</name>
    <name type="synonym">Muraena anguilla</name>
    <dbReference type="NCBI Taxonomy" id="7936"/>
    <lineage>
        <taxon>Eukaryota</taxon>
        <taxon>Metazoa</taxon>
        <taxon>Chordata</taxon>
        <taxon>Craniata</taxon>
        <taxon>Vertebrata</taxon>
        <taxon>Euteleostomi</taxon>
        <taxon>Actinopterygii</taxon>
        <taxon>Neopterygii</taxon>
        <taxon>Teleostei</taxon>
        <taxon>Anguilliformes</taxon>
        <taxon>Anguillidae</taxon>
        <taxon>Anguilla</taxon>
    </lineage>
</organism>
<reference evidence="1" key="2">
    <citation type="journal article" date="2015" name="Fish Shellfish Immunol.">
        <title>Early steps in the European eel (Anguilla anguilla)-Vibrio vulnificus interaction in the gills: Role of the RtxA13 toxin.</title>
        <authorList>
            <person name="Callol A."/>
            <person name="Pajuelo D."/>
            <person name="Ebbesson L."/>
            <person name="Teles M."/>
            <person name="MacKenzie S."/>
            <person name="Amaro C."/>
        </authorList>
    </citation>
    <scope>NUCLEOTIDE SEQUENCE</scope>
</reference>
<accession>A0A0E9RF94</accession>
<evidence type="ECO:0000313" key="1">
    <source>
        <dbReference type="EMBL" id="JAH27739.1"/>
    </source>
</evidence>
<reference evidence="1" key="1">
    <citation type="submission" date="2014-11" db="EMBL/GenBank/DDBJ databases">
        <authorList>
            <person name="Amaro Gonzalez C."/>
        </authorList>
    </citation>
    <scope>NUCLEOTIDE SEQUENCE</scope>
</reference>
<protein>
    <submittedName>
        <fullName evidence="1">Uncharacterized protein</fullName>
    </submittedName>
</protein>
<proteinExistence type="predicted"/>
<dbReference type="EMBL" id="GBXM01080838">
    <property type="protein sequence ID" value="JAH27739.1"/>
    <property type="molecule type" value="Transcribed_RNA"/>
</dbReference>